<reference evidence="3" key="1">
    <citation type="submission" date="2020-05" db="EMBL/GenBank/DDBJ databases">
        <authorList>
            <person name="Chiriac C."/>
            <person name="Salcher M."/>
            <person name="Ghai R."/>
            <person name="Kavagutti S V."/>
        </authorList>
    </citation>
    <scope>NUCLEOTIDE SEQUENCE</scope>
</reference>
<evidence type="ECO:0000259" key="2">
    <source>
        <dbReference type="PROSITE" id="PS50043"/>
    </source>
</evidence>
<protein>
    <submittedName>
        <fullName evidence="3">Unannotated protein</fullName>
    </submittedName>
</protein>
<accession>A0A6J6IKF7</accession>
<dbReference type="Pfam" id="PF00196">
    <property type="entry name" value="GerE"/>
    <property type="match status" value="1"/>
</dbReference>
<dbReference type="AlphaFoldDB" id="A0A6J6IKF7"/>
<dbReference type="SMART" id="SM00421">
    <property type="entry name" value="HTH_LUXR"/>
    <property type="match status" value="1"/>
</dbReference>
<dbReference type="PANTHER" id="PTHR43214">
    <property type="entry name" value="TWO-COMPONENT RESPONSE REGULATOR"/>
    <property type="match status" value="1"/>
</dbReference>
<dbReference type="SUPFAM" id="SSF46894">
    <property type="entry name" value="C-terminal effector domain of the bipartite response regulators"/>
    <property type="match status" value="1"/>
</dbReference>
<evidence type="ECO:0000256" key="1">
    <source>
        <dbReference type="ARBA" id="ARBA00023125"/>
    </source>
</evidence>
<dbReference type="CDD" id="cd06170">
    <property type="entry name" value="LuxR_C_like"/>
    <property type="match status" value="1"/>
</dbReference>
<dbReference type="GO" id="GO:0003677">
    <property type="term" value="F:DNA binding"/>
    <property type="evidence" value="ECO:0007669"/>
    <property type="project" value="UniProtKB-KW"/>
</dbReference>
<dbReference type="Gene3D" id="1.10.10.10">
    <property type="entry name" value="Winged helix-like DNA-binding domain superfamily/Winged helix DNA-binding domain"/>
    <property type="match status" value="1"/>
</dbReference>
<keyword evidence="1" id="KW-0238">DNA-binding</keyword>
<dbReference type="GO" id="GO:0006355">
    <property type="term" value="P:regulation of DNA-templated transcription"/>
    <property type="evidence" value="ECO:0007669"/>
    <property type="project" value="InterPro"/>
</dbReference>
<name>A0A6J6IKF7_9ZZZZ</name>
<dbReference type="InterPro" id="IPR016032">
    <property type="entry name" value="Sig_transdc_resp-reg_C-effctor"/>
</dbReference>
<evidence type="ECO:0000313" key="3">
    <source>
        <dbReference type="EMBL" id="CAB4625031.1"/>
    </source>
</evidence>
<dbReference type="InterPro" id="IPR036388">
    <property type="entry name" value="WH-like_DNA-bd_sf"/>
</dbReference>
<gene>
    <name evidence="3" type="ORF">UFOPK1908_01120</name>
</gene>
<dbReference type="InterPro" id="IPR039420">
    <property type="entry name" value="WalR-like"/>
</dbReference>
<feature type="domain" description="HTH luxR-type" evidence="2">
    <location>
        <begin position="186"/>
        <end position="251"/>
    </location>
</feature>
<dbReference type="EMBL" id="CAEZVB010000058">
    <property type="protein sequence ID" value="CAB4625031.1"/>
    <property type="molecule type" value="Genomic_DNA"/>
</dbReference>
<organism evidence="3">
    <name type="scientific">freshwater metagenome</name>
    <dbReference type="NCBI Taxonomy" id="449393"/>
    <lineage>
        <taxon>unclassified sequences</taxon>
        <taxon>metagenomes</taxon>
        <taxon>ecological metagenomes</taxon>
    </lineage>
</organism>
<dbReference type="InterPro" id="IPR000792">
    <property type="entry name" value="Tscrpt_reg_LuxR_C"/>
</dbReference>
<dbReference type="PROSITE" id="PS50043">
    <property type="entry name" value="HTH_LUXR_2"/>
    <property type="match status" value="1"/>
</dbReference>
<proteinExistence type="predicted"/>
<dbReference type="PRINTS" id="PR00038">
    <property type="entry name" value="HTHLUXR"/>
</dbReference>
<sequence length="256" mass="28403">MFSTSNQSLIALPAFMRFISTYPDPQEVCEALMGGPLAHFNAKSVNMFLTTEENTYKIVGTTGITAPLVPRYMEMPRTLNTPLNDAVIEGEIVTTSILKQLDDYPSLALDRKIWEDVAKTAGDLRIDTIPIVSNGKSIGAYDMFSEGAEPGRKDYAFLSALGHLLGVWATHPYTENSLESSFSLNSDEVSFNLNERQLHILELVEQGRSNSAIAVILGYSQSTVKQELQRAMRVLRTNERSEAAKRARELGLHLCQ</sequence>